<evidence type="ECO:0000259" key="5">
    <source>
        <dbReference type="Pfam" id="PF26440"/>
    </source>
</evidence>
<protein>
    <submittedName>
        <fullName evidence="6">Zinc ribbon domain-containing protein</fullName>
    </submittedName>
</protein>
<gene>
    <name evidence="6" type="ORF">J0X27_14815</name>
</gene>
<keyword evidence="2" id="KW-0472">Membrane</keyword>
<dbReference type="InterPro" id="IPR058962">
    <property type="entry name" value="DUF8108_N"/>
</dbReference>
<evidence type="ECO:0000259" key="3">
    <source>
        <dbReference type="Pfam" id="PF26413"/>
    </source>
</evidence>
<keyword evidence="2" id="KW-0812">Transmembrane</keyword>
<proteinExistence type="predicted"/>
<feature type="transmembrane region" description="Helical" evidence="2">
    <location>
        <begin position="124"/>
        <end position="145"/>
    </location>
</feature>
<feature type="domain" description="DUF8108" evidence="3">
    <location>
        <begin position="231"/>
        <end position="297"/>
    </location>
</feature>
<evidence type="ECO:0000259" key="4">
    <source>
        <dbReference type="Pfam" id="PF26438"/>
    </source>
</evidence>
<feature type="region of interest" description="Disordered" evidence="1">
    <location>
        <begin position="43"/>
        <end position="86"/>
    </location>
</feature>
<feature type="domain" description="DUF8108" evidence="4">
    <location>
        <begin position="84"/>
        <end position="156"/>
    </location>
</feature>
<dbReference type="KEGG" id="hlo:J0X27_14815"/>
<dbReference type="Pfam" id="PF26413">
    <property type="entry name" value="DUF8108"/>
    <property type="match status" value="1"/>
</dbReference>
<evidence type="ECO:0000256" key="2">
    <source>
        <dbReference type="SAM" id="Phobius"/>
    </source>
</evidence>
<feature type="domain" description="DUF8108" evidence="5">
    <location>
        <begin position="170"/>
        <end position="225"/>
    </location>
</feature>
<dbReference type="InterPro" id="IPR058963">
    <property type="entry name" value="DUF8108_M"/>
</dbReference>
<feature type="compositionally biased region" description="Basic and acidic residues" evidence="1">
    <location>
        <begin position="70"/>
        <end position="86"/>
    </location>
</feature>
<feature type="region of interest" description="Disordered" evidence="1">
    <location>
        <begin position="300"/>
        <end position="334"/>
    </location>
</feature>
<sequence length="334" mass="36043">MRSDRPRRRRHGRTGSLYCTDCGAPLEASMHYCPNCGVPIDRPSGRLRSASVPKSRSASERRLRTNTSRDAARTTGRDATEASDRDRLERRIAAASRDGWRLERDFGDHAVLVRRTFGGVADHLLIALLTVWWTMGVGNVLYGAYRYVDGAERTVLRAEPVGRDEPDDVTTDSNLLPRASAAFAWLLAGLTVALGVQLGPSAVGLVLFALALALAVAGTIVLPSVSRRLEARHSVLTNGRTHTVDERTVAAPEEPCAACAGPVDCGLERSYRSEVCVLGVPVTATGGRNYYCRQCANAESTATGASDRTAVAEPRVDDSPTDSNPDRESDPDRV</sequence>
<dbReference type="Pfam" id="PF26440">
    <property type="entry name" value="DUF8108_M"/>
    <property type="match status" value="1"/>
</dbReference>
<evidence type="ECO:0000313" key="7">
    <source>
        <dbReference type="Proteomes" id="UP000663191"/>
    </source>
</evidence>
<keyword evidence="7" id="KW-1185">Reference proteome</keyword>
<organism evidence="6 7">
    <name type="scientific">Natrinema longum</name>
    <dbReference type="NCBI Taxonomy" id="370324"/>
    <lineage>
        <taxon>Archaea</taxon>
        <taxon>Methanobacteriati</taxon>
        <taxon>Methanobacteriota</taxon>
        <taxon>Stenosarchaea group</taxon>
        <taxon>Halobacteria</taxon>
        <taxon>Halobacteriales</taxon>
        <taxon>Natrialbaceae</taxon>
        <taxon>Natrinema</taxon>
    </lineage>
</organism>
<keyword evidence="2" id="KW-1133">Transmembrane helix</keyword>
<feature type="transmembrane region" description="Helical" evidence="2">
    <location>
        <begin position="203"/>
        <end position="222"/>
    </location>
</feature>
<feature type="compositionally biased region" description="Basic and acidic residues" evidence="1">
    <location>
        <begin position="314"/>
        <end position="334"/>
    </location>
</feature>
<feature type="transmembrane region" description="Helical" evidence="2">
    <location>
        <begin position="175"/>
        <end position="196"/>
    </location>
</feature>
<dbReference type="Proteomes" id="UP000663191">
    <property type="component" value="Chromosome"/>
</dbReference>
<evidence type="ECO:0000256" key="1">
    <source>
        <dbReference type="SAM" id="MobiDB-lite"/>
    </source>
</evidence>
<accession>A0A8A2U7W7</accession>
<dbReference type="RefSeq" id="WP_207269927.1">
    <property type="nucleotide sequence ID" value="NZ_JAHUQE010000001.1"/>
</dbReference>
<dbReference type="Pfam" id="PF26438">
    <property type="entry name" value="DUF8108_N"/>
    <property type="match status" value="1"/>
</dbReference>
<dbReference type="AlphaFoldDB" id="A0A8A2U7W7"/>
<name>A0A8A2U7W7_9EURY</name>
<dbReference type="EMBL" id="CP071463">
    <property type="protein sequence ID" value="QSW84706.1"/>
    <property type="molecule type" value="Genomic_DNA"/>
</dbReference>
<dbReference type="OrthoDB" id="53394at2157"/>
<evidence type="ECO:0000313" key="6">
    <source>
        <dbReference type="EMBL" id="QSW84706.1"/>
    </source>
</evidence>
<dbReference type="InterPro" id="IPR058421">
    <property type="entry name" value="DUF8108_C"/>
</dbReference>
<reference evidence="6 7" key="1">
    <citation type="journal article" date="2006" name="Int. J. Syst. Evol. Microbiol.">
        <title>Haloterrigena longa sp. nov. and Haloterrigena limicola sp. nov., extremely halophilic archaea isolated from a salt lake.</title>
        <authorList>
            <person name="Cui H.L."/>
            <person name="Tohty D."/>
            <person name="Zhou P.J."/>
            <person name="Liu S.J."/>
        </authorList>
    </citation>
    <scope>NUCLEOTIDE SEQUENCE [LARGE SCALE GENOMIC DNA]</scope>
    <source>
        <strain evidence="6 7">ABH32</strain>
    </source>
</reference>